<dbReference type="AlphaFoldDB" id="A0A4Y2DWM8"/>
<keyword evidence="2" id="KW-1185">Reference proteome</keyword>
<accession>A0A4Y2DWM8</accession>
<dbReference type="EMBL" id="BGPR01000454">
    <property type="protein sequence ID" value="GBM21151.1"/>
    <property type="molecule type" value="Genomic_DNA"/>
</dbReference>
<organism evidence="1 2">
    <name type="scientific">Araneus ventricosus</name>
    <name type="common">Orbweaver spider</name>
    <name type="synonym">Epeira ventricosa</name>
    <dbReference type="NCBI Taxonomy" id="182803"/>
    <lineage>
        <taxon>Eukaryota</taxon>
        <taxon>Metazoa</taxon>
        <taxon>Ecdysozoa</taxon>
        <taxon>Arthropoda</taxon>
        <taxon>Chelicerata</taxon>
        <taxon>Arachnida</taxon>
        <taxon>Araneae</taxon>
        <taxon>Araneomorphae</taxon>
        <taxon>Entelegynae</taxon>
        <taxon>Araneoidea</taxon>
        <taxon>Araneidae</taxon>
        <taxon>Araneus</taxon>
    </lineage>
</organism>
<proteinExistence type="predicted"/>
<gene>
    <name evidence="1" type="ORF">AVEN_5464_1</name>
</gene>
<name>A0A4Y2DWM8_ARAVE</name>
<evidence type="ECO:0000313" key="1">
    <source>
        <dbReference type="EMBL" id="GBM21151.1"/>
    </source>
</evidence>
<sequence length="133" mass="14900">MGTLPQLHVTTSENHPLSCSLGPSPYDRLGLTLSNFSASWLIVCRKCRKVSPFLLDVFVSLSSKCLPKSRWDLFLTLYLLDAPSKDILIDLTGSDRRTPTYARYVFVAAAEIWQRPRAGMYESLKADRCTGGK</sequence>
<reference evidence="1 2" key="1">
    <citation type="journal article" date="2019" name="Sci. Rep.">
        <title>Orb-weaving spider Araneus ventricosus genome elucidates the spidroin gene catalogue.</title>
        <authorList>
            <person name="Kono N."/>
            <person name="Nakamura H."/>
            <person name="Ohtoshi R."/>
            <person name="Moran D.A.P."/>
            <person name="Shinohara A."/>
            <person name="Yoshida Y."/>
            <person name="Fujiwara M."/>
            <person name="Mori M."/>
            <person name="Tomita M."/>
            <person name="Arakawa K."/>
        </authorList>
    </citation>
    <scope>NUCLEOTIDE SEQUENCE [LARGE SCALE GENOMIC DNA]</scope>
</reference>
<evidence type="ECO:0000313" key="2">
    <source>
        <dbReference type="Proteomes" id="UP000499080"/>
    </source>
</evidence>
<comment type="caution">
    <text evidence="1">The sequence shown here is derived from an EMBL/GenBank/DDBJ whole genome shotgun (WGS) entry which is preliminary data.</text>
</comment>
<protein>
    <submittedName>
        <fullName evidence="1">Uncharacterized protein</fullName>
    </submittedName>
</protein>
<dbReference type="Proteomes" id="UP000499080">
    <property type="component" value="Unassembled WGS sequence"/>
</dbReference>